<dbReference type="InParanoid" id="J4IBU7"/>
<dbReference type="PROSITE" id="PS00028">
    <property type="entry name" value="ZINC_FINGER_C2H2_1"/>
    <property type="match status" value="1"/>
</dbReference>
<dbReference type="Gene3D" id="3.30.160.60">
    <property type="entry name" value="Classic Zinc Finger"/>
    <property type="match status" value="1"/>
</dbReference>
<keyword evidence="3" id="KW-1185">Reference proteome</keyword>
<gene>
    <name evidence="2" type="ORF">FIBRA_07493</name>
</gene>
<organism evidence="2 3">
    <name type="scientific">Fibroporia radiculosa</name>
    <dbReference type="NCBI Taxonomy" id="599839"/>
    <lineage>
        <taxon>Eukaryota</taxon>
        <taxon>Fungi</taxon>
        <taxon>Dikarya</taxon>
        <taxon>Basidiomycota</taxon>
        <taxon>Agaricomycotina</taxon>
        <taxon>Agaricomycetes</taxon>
        <taxon>Polyporales</taxon>
        <taxon>Fibroporiaceae</taxon>
        <taxon>Fibroporia</taxon>
    </lineage>
</organism>
<dbReference type="GeneID" id="24100192"/>
<feature type="domain" description="C2H2-type" evidence="1">
    <location>
        <begin position="52"/>
        <end position="74"/>
    </location>
</feature>
<dbReference type="RefSeq" id="XP_012184564.1">
    <property type="nucleotide sequence ID" value="XM_012329174.1"/>
</dbReference>
<dbReference type="AlphaFoldDB" id="J4IBU7"/>
<name>J4IBU7_9APHY</name>
<sequence length="128" mass="14502">MTRKQITQLAIDIDTTNIVTDPSHLLHDSGAPPEAFAICATELSFNGRKYECFLCHHEYKTLSALNQHLASPVHDADIYWCPKDWQGCGTKFRVLSALCQHVESERCGIRRFKDPMQEVIGEDKELAV</sequence>
<accession>J4IBU7</accession>
<evidence type="ECO:0000313" key="3">
    <source>
        <dbReference type="Proteomes" id="UP000006352"/>
    </source>
</evidence>
<evidence type="ECO:0000259" key="1">
    <source>
        <dbReference type="PROSITE" id="PS00028"/>
    </source>
</evidence>
<evidence type="ECO:0000313" key="2">
    <source>
        <dbReference type="EMBL" id="CCM05281.1"/>
    </source>
</evidence>
<dbReference type="InterPro" id="IPR013087">
    <property type="entry name" value="Znf_C2H2_type"/>
</dbReference>
<reference evidence="2 3" key="1">
    <citation type="journal article" date="2012" name="Appl. Environ. Microbiol.">
        <title>Short-read sequencing for genomic analysis of the brown rot fungus Fibroporia radiculosa.</title>
        <authorList>
            <person name="Tang J.D."/>
            <person name="Perkins A.D."/>
            <person name="Sonstegard T.S."/>
            <person name="Schroeder S.G."/>
            <person name="Burgess S.C."/>
            <person name="Diehl S.V."/>
        </authorList>
    </citation>
    <scope>NUCLEOTIDE SEQUENCE [LARGE SCALE GENOMIC DNA]</scope>
    <source>
        <strain evidence="2 3">TFFH 294</strain>
    </source>
</reference>
<dbReference type="STRING" id="599839.J4IBU7"/>
<dbReference type="OrthoDB" id="6077919at2759"/>
<proteinExistence type="predicted"/>
<dbReference type="EMBL" id="HE797184">
    <property type="protein sequence ID" value="CCM05281.1"/>
    <property type="molecule type" value="Genomic_DNA"/>
</dbReference>
<dbReference type="Proteomes" id="UP000006352">
    <property type="component" value="Unassembled WGS sequence"/>
</dbReference>
<protein>
    <recommendedName>
        <fullName evidence="1">C2H2-type domain-containing protein</fullName>
    </recommendedName>
</protein>
<dbReference type="HOGENOM" id="CLU_1959611_0_0_1"/>